<evidence type="ECO:0000313" key="1">
    <source>
        <dbReference type="EMBL" id="MDC8640889.1"/>
    </source>
</evidence>
<evidence type="ECO:0000313" key="2">
    <source>
        <dbReference type="Proteomes" id="UP001140230"/>
    </source>
</evidence>
<dbReference type="Proteomes" id="UP001140230">
    <property type="component" value="Unassembled WGS sequence"/>
</dbReference>
<protein>
    <submittedName>
        <fullName evidence="1">Uncharacterized protein</fullName>
    </submittedName>
</protein>
<dbReference type="EMBL" id="JANWTP010000240">
    <property type="protein sequence ID" value="MDC8640889.1"/>
    <property type="molecule type" value="Genomic_DNA"/>
</dbReference>
<proteinExistence type="predicted"/>
<accession>A0A9X4BWK8</accession>
<sequence>MATAERKATTTELPVCFLIMPIADPDGYEKGHFTRVYEDVFKPACQKSGYQPVRADEVKQTNLIHLDILQKLIESPMAVCDLSSRNPNVLFELGLRQAFDMPTVLVQEIGTPKIFDIAPLRYTEYRSQLGYRDVLEDQEQIAEAIRSTATAAKSGKSVNSIVKILSLSRPAALQDASENDIGEVLQIVRAEINELRSEFRRTTSRMTGVAASAITGIPTPRIRNFEPDIEQVMHSLKHGMPPEVALEEINRIKKNILRRIEPDVTGSVRDKGYDYLMKCEAAEAEIYSKFGRSSE</sequence>
<dbReference type="RefSeq" id="WP_104552448.1">
    <property type="nucleotide sequence ID" value="NZ_CP168173.1"/>
</dbReference>
<organism evidence="1 2">
    <name type="scientific">Xanthomonas hortorum pv. hederae</name>
    <dbReference type="NCBI Taxonomy" id="453603"/>
    <lineage>
        <taxon>Bacteria</taxon>
        <taxon>Pseudomonadati</taxon>
        <taxon>Pseudomonadota</taxon>
        <taxon>Gammaproteobacteria</taxon>
        <taxon>Lysobacterales</taxon>
        <taxon>Lysobacteraceae</taxon>
        <taxon>Xanthomonas</taxon>
    </lineage>
</organism>
<name>A0A9X4BWK8_9XANT</name>
<dbReference type="AlphaFoldDB" id="A0A9X4BWK8"/>
<gene>
    <name evidence="1" type="ORF">NY667_24805</name>
</gene>
<comment type="caution">
    <text evidence="1">The sequence shown here is derived from an EMBL/GenBank/DDBJ whole genome shotgun (WGS) entry which is preliminary data.</text>
</comment>
<reference evidence="1" key="1">
    <citation type="journal article" date="2022" name="Phytopathology">
        <title>Whole genome sequencing-based tracing of a 2022 introduction and outbreak of Xanthomonas hortorum pv. pelargonii.</title>
        <authorList>
            <person name="Iruegas Bocardo F."/>
            <person name="Weisberg A.J."/>
            <person name="Riutta E.R."/>
            <person name="Kilday K.B."/>
            <person name="Bonkowski J.C."/>
            <person name="Creswell T.C."/>
            <person name="Daughtrey M."/>
            <person name="Rane K.K."/>
            <person name="Grunwald N.J."/>
            <person name="Chang J.H."/>
            <person name="Putnam M."/>
        </authorList>
    </citation>
    <scope>NUCLEOTIDE SEQUENCE</scope>
    <source>
        <strain evidence="1">22-338</strain>
    </source>
</reference>
<reference evidence="1" key="2">
    <citation type="submission" date="2022-08" db="EMBL/GenBank/DDBJ databases">
        <authorList>
            <person name="Iruegas-Bocardo F."/>
            <person name="Weisberg A.J."/>
            <person name="Riutta E.R."/>
            <person name="Kilday K."/>
            <person name="Bonkowski J.C."/>
            <person name="Creswell T."/>
            <person name="Daughtrey M.L."/>
            <person name="Rane K."/>
            <person name="Grunwald N.J."/>
            <person name="Chang J.H."/>
            <person name="Putnam M.L."/>
        </authorList>
    </citation>
    <scope>NUCLEOTIDE SEQUENCE</scope>
    <source>
        <strain evidence="1">22-338</strain>
    </source>
</reference>